<dbReference type="Gene3D" id="3.50.50.60">
    <property type="entry name" value="FAD/NAD(P)-binding domain"/>
    <property type="match status" value="1"/>
</dbReference>
<name>A0A812R2T8_9DINO</name>
<dbReference type="Proteomes" id="UP000604046">
    <property type="component" value="Unassembled WGS sequence"/>
</dbReference>
<dbReference type="OrthoDB" id="66881at2759"/>
<evidence type="ECO:0000313" key="2">
    <source>
        <dbReference type="EMBL" id="CAE7416381.1"/>
    </source>
</evidence>
<keyword evidence="3" id="KW-1185">Reference proteome</keyword>
<reference evidence="2" key="1">
    <citation type="submission" date="2021-02" db="EMBL/GenBank/DDBJ databases">
        <authorList>
            <person name="Dougan E. K."/>
            <person name="Rhodes N."/>
            <person name="Thang M."/>
            <person name="Chan C."/>
        </authorList>
    </citation>
    <scope>NUCLEOTIDE SEQUENCE</scope>
</reference>
<keyword evidence="1" id="KW-0175">Coiled coil</keyword>
<dbReference type="AlphaFoldDB" id="A0A812R2T8"/>
<evidence type="ECO:0000313" key="3">
    <source>
        <dbReference type="Proteomes" id="UP000604046"/>
    </source>
</evidence>
<dbReference type="SUPFAM" id="SSF51905">
    <property type="entry name" value="FAD/NAD(P)-binding domain"/>
    <property type="match status" value="1"/>
</dbReference>
<organism evidence="2 3">
    <name type="scientific">Symbiodinium natans</name>
    <dbReference type="NCBI Taxonomy" id="878477"/>
    <lineage>
        <taxon>Eukaryota</taxon>
        <taxon>Sar</taxon>
        <taxon>Alveolata</taxon>
        <taxon>Dinophyceae</taxon>
        <taxon>Suessiales</taxon>
        <taxon>Symbiodiniaceae</taxon>
        <taxon>Symbiodinium</taxon>
    </lineage>
</organism>
<proteinExistence type="predicted"/>
<dbReference type="EMBL" id="CAJNDS010002294">
    <property type="protein sequence ID" value="CAE7416381.1"/>
    <property type="molecule type" value="Genomic_DNA"/>
</dbReference>
<accession>A0A812R2T8</accession>
<dbReference type="InterPro" id="IPR036188">
    <property type="entry name" value="FAD/NAD-bd_sf"/>
</dbReference>
<protein>
    <submittedName>
        <fullName evidence="2">Cdc40 protein</fullName>
    </submittedName>
</protein>
<gene>
    <name evidence="2" type="primary">Cdc40</name>
    <name evidence="2" type="ORF">SNAT2548_LOCUS22644</name>
</gene>
<feature type="coiled-coil region" evidence="1">
    <location>
        <begin position="128"/>
        <end position="155"/>
    </location>
</feature>
<evidence type="ECO:0000256" key="1">
    <source>
        <dbReference type="SAM" id="Coils"/>
    </source>
</evidence>
<comment type="caution">
    <text evidence="2">The sequence shown here is derived from an EMBL/GenBank/DDBJ whole genome shotgun (WGS) entry which is preliminary data.</text>
</comment>
<sequence>MPAPSRPWDVLSLSVLRPLPGLEPLSWACLLASSDNFPPEGGEEEEDDDETAKFVDPIDEVGDHNLNDDEKAWIQQDSDEGDMVLQLESLPPWDDDNGEEDAETVEDFNTWMKKLEVQLVGAVCAACAGLLEIQARKYEREAKDAEAEAAQWARRAEVAATDAGAVNEKVITAIRKRPVLDWVQAAGRFKRLLKDPAPSGASEAAAAAAAPYVKAELSYASSQLDYTKAASAWKAEADATEQAMKQLQGYADQYRMSGSSSEAVLYAREAETLAKRAEAKKQEMPVTASTYLKQQRWQDARATASKYSKVADRITKDQEDGRNGRRAWEANVCVTRYHATLCFCGTQLWQDLRAKLKTESKGNVRVKPSVDELLLQIRQALKDGDWAPLTAASAVPRNSDIISVAASSQLANNDVELCCSTLQYGPKPRQGTSIHQSSKTAACGFIKPVAKTGLFKLNTTPRGHGSDQARIREAKLQILHHRVSFLSHPLHRPALQVSSERPLGNFLTWPIGYGQLLQMVVSSFDDSGCGDWSLISARCILDFSVSNATTSSLHPLLVEEWLSEVQYKILGPGIQPASQTPASASVLVVPLVTSTKVIELKQLLAMKLLESGRMGLAVQRRTSLFPEVQRLVVRQGEKEGTSIHFSLLELVISEQGLRKVAMPLSTVAFMSAQVGGTSWISQANKTSKLQTELGTYHLQYDEQNPVPKNMATWPSRDELLEHFAQVSFEYGLTPYIQLETNVKAITVNGSSSESGPLEVTLEATQNYTGVLPPEPTGRGVRQLQVSSVFLYPGNLSFPRQHDYVGEDLFGGMIEYAMFDTIDYNQAVRGKDVMIAGHGAFGVENIRTCCEFSARRIYMVCRRTNLSCPRISSWFCNQSDPPVPASLFIESMEPAYKLIGFDPWSYHSVTTNTARTNAQINQKARFGIGDVYFLALSMGKCEVIVDEVKRLSAGRVHLQSGRDLSVQTILKVFGFVGDQEVDRLLKVKSMYGYWADTDNRRFTASENPGVYASNFGGTSLSPGAIFFVLSASHLMWFPKDWRRLVDSGQLPTNKRDDSISRPAYVLDAKTALPISFVVSSMCPGIGEAAMHHGALKKRKQLECHPPERFLEECRNEWDEYANKWKSEDPSLNDPPAYPYTLKIVKGLLAKHAALITDQPMR</sequence>